<keyword evidence="6" id="KW-0234">DNA repair</keyword>
<accession>A0A0C1JJ51</accession>
<dbReference type="GO" id="GO:0016787">
    <property type="term" value="F:hydrolase activity"/>
    <property type="evidence" value="ECO:0007669"/>
    <property type="project" value="UniProtKB-KW"/>
</dbReference>
<dbReference type="AlphaFoldDB" id="A0A0C1JJ51"/>
<sequence>MFMTREYPMHKIRWGLCCIFKEAPIKFRTTTVAYIARLNNRGEPYLNFLSTLILSNLNTLIAAIEYCKQFNIGSFRIQSEFLPLFKHSQYGYQLEQLPEAALIFQKFEYCKKLAQTNAVRLTFHPDQFVVLNSPHEHVVKNSIQELEYHGEIAELLGADVINIHAGGTYGNKAKALTNFAERFERLSKRVRTRLTIENDDRCFTPQDLLSLCQQLKIPLVYDVHHHRCLPDELSLEQASIQAYKTWDREPLFHISSPLEGWNGPKRERHHDYIDIQDFPTYWFDFPAMTIEIEAKAKELAIFKLQAELDLIFKKIKHEFD</sequence>
<dbReference type="EC" id="3.-.-.-" evidence="7"/>
<dbReference type="SUPFAM" id="SSF51658">
    <property type="entry name" value="Xylose isomerase-like"/>
    <property type="match status" value="1"/>
</dbReference>
<dbReference type="Pfam" id="PF03851">
    <property type="entry name" value="UvdE"/>
    <property type="match status" value="1"/>
</dbReference>
<dbReference type="PATRIC" id="fig|362787.3.peg.1471"/>
<protein>
    <submittedName>
        <fullName evidence="7">UV-damage endonuclease</fullName>
        <ecNumber evidence="7">3.-.-.-</ecNumber>
    </submittedName>
</protein>
<dbReference type="GO" id="GO:0006289">
    <property type="term" value="P:nucleotide-excision repair"/>
    <property type="evidence" value="ECO:0007669"/>
    <property type="project" value="InterPro"/>
</dbReference>
<dbReference type="Proteomes" id="UP000031465">
    <property type="component" value="Unassembled WGS sequence"/>
</dbReference>
<dbReference type="EMBL" id="JSAN01000092">
    <property type="protein sequence ID" value="KIC71400.1"/>
    <property type="molecule type" value="Genomic_DNA"/>
</dbReference>
<evidence type="ECO:0000256" key="6">
    <source>
        <dbReference type="ARBA" id="ARBA00023204"/>
    </source>
</evidence>
<evidence type="ECO:0000256" key="2">
    <source>
        <dbReference type="ARBA" id="ARBA00022759"/>
    </source>
</evidence>
<dbReference type="PANTHER" id="PTHR31290:SF5">
    <property type="entry name" value="UV-DAMAGE ENDONUCLEASE"/>
    <property type="match status" value="1"/>
</dbReference>
<dbReference type="PANTHER" id="PTHR31290">
    <property type="entry name" value="UV-DAMAGE ENDONUCLEASE"/>
    <property type="match status" value="1"/>
</dbReference>
<comment type="caution">
    <text evidence="7">The sequence shown here is derived from an EMBL/GenBank/DDBJ whole genome shotgun (WGS) entry which is preliminary data.</text>
</comment>
<keyword evidence="3" id="KW-0227">DNA damage</keyword>
<evidence type="ECO:0000313" key="8">
    <source>
        <dbReference type="Proteomes" id="UP000031465"/>
    </source>
</evidence>
<reference evidence="7 8" key="1">
    <citation type="journal article" date="2014" name="Mol. Biol. Evol.">
        <title>Massive expansion of Ubiquitination-related gene families within the Chlamydiae.</title>
        <authorList>
            <person name="Domman D."/>
            <person name="Collingro A."/>
            <person name="Lagkouvardos I."/>
            <person name="Gehre L."/>
            <person name="Weinmaier T."/>
            <person name="Rattei T."/>
            <person name="Subtil A."/>
            <person name="Horn M."/>
        </authorList>
    </citation>
    <scope>NUCLEOTIDE SEQUENCE [LARGE SCALE GENOMIC DNA]</scope>
    <source>
        <strain evidence="7 8">EI2</strain>
    </source>
</reference>
<dbReference type="InterPro" id="IPR036237">
    <property type="entry name" value="Xyl_isomerase-like_sf"/>
</dbReference>
<keyword evidence="1" id="KW-0540">Nuclease</keyword>
<keyword evidence="4" id="KW-0228">DNA excision</keyword>
<gene>
    <name evidence="7" type="primary">uve1</name>
    <name evidence="7" type="ORF">DB44_DT00350</name>
</gene>
<evidence type="ECO:0000256" key="1">
    <source>
        <dbReference type="ARBA" id="ARBA00022722"/>
    </source>
</evidence>
<keyword evidence="5 7" id="KW-0378">Hydrolase</keyword>
<evidence type="ECO:0000313" key="7">
    <source>
        <dbReference type="EMBL" id="KIC71400.1"/>
    </source>
</evidence>
<name>A0A0C1JJ51_9BACT</name>
<evidence type="ECO:0000256" key="3">
    <source>
        <dbReference type="ARBA" id="ARBA00022763"/>
    </source>
</evidence>
<dbReference type="Gene3D" id="3.20.20.150">
    <property type="entry name" value="Divalent-metal-dependent TIM barrel enzymes"/>
    <property type="match status" value="1"/>
</dbReference>
<proteinExistence type="predicted"/>
<evidence type="ECO:0000256" key="4">
    <source>
        <dbReference type="ARBA" id="ARBA00022769"/>
    </source>
</evidence>
<dbReference type="NCBIfam" id="TIGR00629">
    <property type="entry name" value="uvde"/>
    <property type="match status" value="1"/>
</dbReference>
<evidence type="ECO:0000256" key="5">
    <source>
        <dbReference type="ARBA" id="ARBA00022801"/>
    </source>
</evidence>
<keyword evidence="2 7" id="KW-0255">Endonuclease</keyword>
<dbReference type="InterPro" id="IPR004601">
    <property type="entry name" value="UvdE"/>
</dbReference>
<organism evidence="7 8">
    <name type="scientific">Candidatus Protochlamydia amoebophila</name>
    <dbReference type="NCBI Taxonomy" id="362787"/>
    <lineage>
        <taxon>Bacteria</taxon>
        <taxon>Pseudomonadati</taxon>
        <taxon>Chlamydiota</taxon>
        <taxon>Chlamydiia</taxon>
        <taxon>Parachlamydiales</taxon>
        <taxon>Parachlamydiaceae</taxon>
        <taxon>Candidatus Protochlamydia</taxon>
    </lineage>
</organism>
<dbReference type="GO" id="GO:0009411">
    <property type="term" value="P:response to UV"/>
    <property type="evidence" value="ECO:0007669"/>
    <property type="project" value="InterPro"/>
</dbReference>
<dbReference type="GO" id="GO:0004519">
    <property type="term" value="F:endonuclease activity"/>
    <property type="evidence" value="ECO:0007669"/>
    <property type="project" value="UniProtKB-KW"/>
</dbReference>